<protein>
    <recommendedName>
        <fullName evidence="4">Cna B domain protein</fullName>
    </recommendedName>
</protein>
<evidence type="ECO:0000256" key="1">
    <source>
        <dbReference type="ARBA" id="ARBA00022729"/>
    </source>
</evidence>
<dbReference type="InterPro" id="IPR051417">
    <property type="entry name" value="SDr/BOS_complex"/>
</dbReference>
<dbReference type="RefSeq" id="WP_006669594.1">
    <property type="nucleotide sequence ID" value="NZ_ABYK01000023.1"/>
</dbReference>
<comment type="caution">
    <text evidence="2">The sequence shown here is derived from an EMBL/GenBank/DDBJ whole genome shotgun (WGS) entry which is preliminary data.</text>
</comment>
<gene>
    <name evidence="2" type="ORF">AmaxDRAFT_3108</name>
</gene>
<evidence type="ECO:0008006" key="4">
    <source>
        <dbReference type="Google" id="ProtNLM"/>
    </source>
</evidence>
<dbReference type="InterPro" id="IPR013783">
    <property type="entry name" value="Ig-like_fold"/>
</dbReference>
<reference evidence="2 3" key="1">
    <citation type="journal article" date="2011" name="Appl. Environ. Microbiol.">
        <title>Contribution of a Sodium Ion Gradient to Energy Conservation during Fermentation in the Cyanobacterium Arthrospira (Spirulina) maxima CS-328.</title>
        <authorList>
            <person name="Carrieri D."/>
            <person name="Ananyev G."/>
            <person name="Lenz O."/>
            <person name="Bryant D.A."/>
            <person name="Dismukes G.C."/>
        </authorList>
    </citation>
    <scope>NUCLEOTIDE SEQUENCE [LARGE SCALE GENOMIC DNA]</scope>
    <source>
        <strain evidence="2 3">CS-328</strain>
    </source>
</reference>
<evidence type="ECO:0000313" key="2">
    <source>
        <dbReference type="EMBL" id="EDZ94040.1"/>
    </source>
</evidence>
<dbReference type="EMBL" id="ABYK01000023">
    <property type="protein sequence ID" value="EDZ94040.1"/>
    <property type="molecule type" value="Genomic_DNA"/>
</dbReference>
<dbReference type="Gene3D" id="2.60.40.10">
    <property type="entry name" value="Immunoglobulins"/>
    <property type="match status" value="3"/>
</dbReference>
<dbReference type="Proteomes" id="UP000004061">
    <property type="component" value="Unassembled WGS sequence"/>
</dbReference>
<dbReference type="SUPFAM" id="SSF117074">
    <property type="entry name" value="Hypothetical protein PA1324"/>
    <property type="match status" value="2"/>
</dbReference>
<proteinExistence type="predicted"/>
<sequence length="552" mass="56941">MSNLTGTSFIDVNRTGVFDPGDLPIANAAVFTDLPPFDGIYQPDQGERSAITGQDGSFVITDLQTLGAGTPFQLQQIPPADGSVSSPGNNLPLPFTVPADPTQNIGPVAIANLPPDVPVPSVPPITSKGNIQGRTFVDNNVNGRFDSGEPVIGGIPLFLDLDGNGVWTANEPITVSRPDGSFSFNNLTPGTYQLQPLLPGNDVPPGLGGVTPLADRLVATSVSVSPSSLDDRLGGFLGGIARRFLGSDRTEQLAQATNEPNAPELVTVSAGAVTSQDLGFVVPGSIYGFVVSDANSNGVADPGEAGIPGITVSGGGRTAVTDANGFYILDVDARFPTFSDAELAQNPYLHYVLSNEPGLLTESFAVEVVNPPGNLVATGPDPDFDVALGRGQAAQKDFFFNVPPAPVGGPGVPDSITGFVFTDVNIDGGYQVGEPLLEGVTVYLDLDKDGQLNSGPLRDPVTGAVILDENGNPFPAEPSTVTGPGGNFGFFNVSRWLPFIEPGDVEFQVRVEAPASLPFVTTPDVSISGEGLGVLAEVGASGVAFGMSQFPV</sequence>
<evidence type="ECO:0000313" key="3">
    <source>
        <dbReference type="Proteomes" id="UP000004061"/>
    </source>
</evidence>
<dbReference type="AlphaFoldDB" id="B5W2W0"/>
<keyword evidence="3" id="KW-1185">Reference proteome</keyword>
<dbReference type="PANTHER" id="PTHR23303:SF14">
    <property type="entry name" value="BOS COMPLEX SUBUNIT NOMO1-RELATED"/>
    <property type="match status" value="1"/>
</dbReference>
<keyword evidence="1" id="KW-0732">Signal</keyword>
<name>B5W2W0_LIMMA</name>
<accession>B5W2W0</accession>
<dbReference type="PANTHER" id="PTHR23303">
    <property type="entry name" value="CARBOXYPEPTIDASE REGULATORY REGION-CONTAINING"/>
    <property type="match status" value="1"/>
</dbReference>
<organism evidence="2 3">
    <name type="scientific">Limnospira maxima CS-328</name>
    <dbReference type="NCBI Taxonomy" id="513049"/>
    <lineage>
        <taxon>Bacteria</taxon>
        <taxon>Bacillati</taxon>
        <taxon>Cyanobacteriota</taxon>
        <taxon>Cyanophyceae</taxon>
        <taxon>Oscillatoriophycideae</taxon>
        <taxon>Oscillatoriales</taxon>
        <taxon>Sirenicapillariaceae</taxon>
        <taxon>Limnospira</taxon>
    </lineage>
</organism>